<dbReference type="AlphaFoldDB" id="A0A1I0CP86"/>
<evidence type="ECO:0008006" key="3">
    <source>
        <dbReference type="Google" id="ProtNLM"/>
    </source>
</evidence>
<reference evidence="2" key="1">
    <citation type="submission" date="2016-10" db="EMBL/GenBank/DDBJ databases">
        <authorList>
            <person name="Varghese N."/>
            <person name="Submissions S."/>
        </authorList>
    </citation>
    <scope>NUCLEOTIDE SEQUENCE [LARGE SCALE GENOMIC DNA]</scope>
    <source>
        <strain evidence="2">DSM 16858</strain>
    </source>
</reference>
<dbReference type="InterPro" id="IPR011990">
    <property type="entry name" value="TPR-like_helical_dom_sf"/>
</dbReference>
<sequence>MRALILEAAELSDLGQDLGRAYRLLKRAEALAGGSDSVKKQLLTPLASVSANLGRFDEALEAYARLAELARSTQDMGTEARVRFAFANLALRRSENHPAPGGRSCWGTPWRSGARRKHTWSAVWTWPGTRR</sequence>
<protein>
    <recommendedName>
        <fullName evidence="3">Tetratricopeptide repeat-containing protein</fullName>
    </recommendedName>
</protein>
<proteinExistence type="predicted"/>
<dbReference type="Proteomes" id="UP000199181">
    <property type="component" value="Unassembled WGS sequence"/>
</dbReference>
<evidence type="ECO:0000313" key="1">
    <source>
        <dbReference type="EMBL" id="SET21328.1"/>
    </source>
</evidence>
<gene>
    <name evidence="1" type="ORF">SAMN05443639_102196</name>
</gene>
<dbReference type="EMBL" id="FOIJ01000002">
    <property type="protein sequence ID" value="SET21328.1"/>
    <property type="molecule type" value="Genomic_DNA"/>
</dbReference>
<organism evidence="1 2">
    <name type="scientific">Stigmatella erecta</name>
    <dbReference type="NCBI Taxonomy" id="83460"/>
    <lineage>
        <taxon>Bacteria</taxon>
        <taxon>Pseudomonadati</taxon>
        <taxon>Myxococcota</taxon>
        <taxon>Myxococcia</taxon>
        <taxon>Myxococcales</taxon>
        <taxon>Cystobacterineae</taxon>
        <taxon>Archangiaceae</taxon>
        <taxon>Stigmatella</taxon>
    </lineage>
</organism>
<dbReference type="RefSeq" id="WP_245767170.1">
    <property type="nucleotide sequence ID" value="NZ_FOIJ01000002.1"/>
</dbReference>
<dbReference type="SUPFAM" id="SSF48452">
    <property type="entry name" value="TPR-like"/>
    <property type="match status" value="1"/>
</dbReference>
<name>A0A1I0CP86_9BACT</name>
<accession>A0A1I0CP86</accession>
<keyword evidence="2" id="KW-1185">Reference proteome</keyword>
<dbReference type="Gene3D" id="1.25.40.10">
    <property type="entry name" value="Tetratricopeptide repeat domain"/>
    <property type="match status" value="1"/>
</dbReference>
<evidence type="ECO:0000313" key="2">
    <source>
        <dbReference type="Proteomes" id="UP000199181"/>
    </source>
</evidence>